<evidence type="ECO:0000256" key="1">
    <source>
        <dbReference type="ARBA" id="ARBA00001974"/>
    </source>
</evidence>
<dbReference type="GO" id="GO:0030488">
    <property type="term" value="P:tRNA methylation"/>
    <property type="evidence" value="ECO:0007669"/>
    <property type="project" value="TreeGrafter"/>
</dbReference>
<dbReference type="InterPro" id="IPR044920">
    <property type="entry name" value="MnmG_C_subdom_sf"/>
</dbReference>
<dbReference type="Pfam" id="PF13932">
    <property type="entry name" value="SAM_GIDA_C"/>
    <property type="match status" value="1"/>
</dbReference>
<dbReference type="Gene3D" id="3.50.50.60">
    <property type="entry name" value="FAD/NAD(P)-binding domain"/>
    <property type="match status" value="2"/>
</dbReference>
<dbReference type="InterPro" id="IPR020595">
    <property type="entry name" value="MnmG-rel_CS"/>
</dbReference>
<dbReference type="InterPro" id="IPR047001">
    <property type="entry name" value="MnmG_C_subdom"/>
</dbReference>
<dbReference type="Pfam" id="PF01134">
    <property type="entry name" value="GIDA"/>
    <property type="match status" value="1"/>
</dbReference>
<keyword evidence="6" id="KW-0520">NAD</keyword>
<dbReference type="InterPro" id="IPR040131">
    <property type="entry name" value="MnmG_N"/>
</dbReference>
<protein>
    <submittedName>
        <fullName evidence="8">tRNA uridine-5-carboxymethylaminomethyl(34) synthesis enzyme MnmG</fullName>
    </submittedName>
</protein>
<evidence type="ECO:0000313" key="8">
    <source>
        <dbReference type="EMBL" id="GER93346.1"/>
    </source>
</evidence>
<dbReference type="PANTHER" id="PTHR11806:SF0">
    <property type="entry name" value="PROTEIN MTO1 HOMOLOG, MITOCHONDRIAL"/>
    <property type="match status" value="1"/>
</dbReference>
<comment type="caution">
    <text evidence="8">The sequence shown here is derived from an EMBL/GenBank/DDBJ whole genome shotgun (WGS) entry which is preliminary data.</text>
</comment>
<dbReference type="PROSITE" id="PS01280">
    <property type="entry name" value="GIDA_1"/>
    <property type="match status" value="1"/>
</dbReference>
<dbReference type="Gene3D" id="1.10.150.570">
    <property type="entry name" value="GidA associated domain, C-terminal subdomain"/>
    <property type="match status" value="1"/>
</dbReference>
<dbReference type="PRINTS" id="PR00411">
    <property type="entry name" value="PNDRDTASEI"/>
</dbReference>
<dbReference type="SMART" id="SM01228">
    <property type="entry name" value="GIDA_assoc_3"/>
    <property type="match status" value="1"/>
</dbReference>
<dbReference type="FunFam" id="1.10.150.570:FF:000001">
    <property type="entry name" value="tRNA uridine 5-carboxymethylaminomethyl modification enzyme MnmG"/>
    <property type="match status" value="1"/>
</dbReference>
<accession>A0A5J4L711</accession>
<comment type="cofactor">
    <cofactor evidence="1">
        <name>FAD</name>
        <dbReference type="ChEBI" id="CHEBI:57692"/>
    </cofactor>
</comment>
<dbReference type="InterPro" id="IPR004416">
    <property type="entry name" value="MnmG"/>
</dbReference>
<dbReference type="GO" id="GO:0005829">
    <property type="term" value="C:cytosol"/>
    <property type="evidence" value="ECO:0007669"/>
    <property type="project" value="TreeGrafter"/>
</dbReference>
<evidence type="ECO:0000256" key="5">
    <source>
        <dbReference type="ARBA" id="ARBA00022827"/>
    </source>
</evidence>
<organism evidence="8">
    <name type="scientific">hot springs metagenome</name>
    <dbReference type="NCBI Taxonomy" id="433727"/>
    <lineage>
        <taxon>unclassified sequences</taxon>
        <taxon>metagenomes</taxon>
        <taxon>ecological metagenomes</taxon>
    </lineage>
</organism>
<dbReference type="SUPFAM" id="SSF51905">
    <property type="entry name" value="FAD/NAD(P)-binding domain"/>
    <property type="match status" value="1"/>
</dbReference>
<dbReference type="FunFam" id="3.50.50.60:FF:000010">
    <property type="entry name" value="tRNA uridine 5-carboxymethylaminomethyl modification enzyme MnmG"/>
    <property type="match status" value="1"/>
</dbReference>
<reference evidence="8" key="1">
    <citation type="submission" date="2019-10" db="EMBL/GenBank/DDBJ databases">
        <title>Metagenomic sequencing of thiosulfate-disproportionating enrichment culture.</title>
        <authorList>
            <person name="Umezawa K."/>
            <person name="Kojima H."/>
            <person name="Fukui M."/>
        </authorList>
    </citation>
    <scope>NUCLEOTIDE SEQUENCE</scope>
    <source>
        <strain evidence="8">45J</strain>
    </source>
</reference>
<dbReference type="GO" id="GO:0002098">
    <property type="term" value="P:tRNA wobble uridine modification"/>
    <property type="evidence" value="ECO:0007669"/>
    <property type="project" value="InterPro"/>
</dbReference>
<dbReference type="HAMAP" id="MF_00129">
    <property type="entry name" value="MnmG_GidA"/>
    <property type="match status" value="1"/>
</dbReference>
<evidence type="ECO:0000256" key="4">
    <source>
        <dbReference type="ARBA" id="ARBA00022630"/>
    </source>
</evidence>
<dbReference type="GO" id="GO:0050660">
    <property type="term" value="F:flavin adenine dinucleotide binding"/>
    <property type="evidence" value="ECO:0007669"/>
    <property type="project" value="InterPro"/>
</dbReference>
<dbReference type="EMBL" id="BLAB01000001">
    <property type="protein sequence ID" value="GER93346.1"/>
    <property type="molecule type" value="Genomic_DNA"/>
</dbReference>
<evidence type="ECO:0000256" key="6">
    <source>
        <dbReference type="ARBA" id="ARBA00023027"/>
    </source>
</evidence>
<evidence type="ECO:0000256" key="3">
    <source>
        <dbReference type="ARBA" id="ARBA00022490"/>
    </source>
</evidence>
<dbReference type="InterPro" id="IPR036188">
    <property type="entry name" value="FAD/NAD-bd_sf"/>
</dbReference>
<proteinExistence type="inferred from homology"/>
<dbReference type="FunFam" id="3.50.50.60:FF:000002">
    <property type="entry name" value="tRNA uridine 5-carboxymethylaminomethyl modification enzyme MnmG"/>
    <property type="match status" value="1"/>
</dbReference>
<dbReference type="FunFam" id="1.10.10.1800:FF:000001">
    <property type="entry name" value="tRNA uridine 5-carboxymethylaminomethyl modification enzyme MnmG"/>
    <property type="match status" value="1"/>
</dbReference>
<dbReference type="NCBIfam" id="TIGR00136">
    <property type="entry name" value="mnmG_gidA"/>
    <property type="match status" value="1"/>
</dbReference>
<dbReference type="PANTHER" id="PTHR11806">
    <property type="entry name" value="GLUCOSE INHIBITED DIVISION PROTEIN A"/>
    <property type="match status" value="1"/>
</dbReference>
<dbReference type="Pfam" id="PF21680">
    <property type="entry name" value="GIDA_C_1st"/>
    <property type="match status" value="1"/>
</dbReference>
<dbReference type="Gene3D" id="1.10.10.1800">
    <property type="entry name" value="tRNA uridine 5-carboxymethylaminomethyl modification enzyme MnmG/GidA"/>
    <property type="match status" value="1"/>
</dbReference>
<dbReference type="PROSITE" id="PS01281">
    <property type="entry name" value="GIDA_2"/>
    <property type="match status" value="1"/>
</dbReference>
<feature type="domain" description="tRNA uridine 5-carboxymethylaminomethyl modification enzyme C-terminal subdomain" evidence="7">
    <location>
        <begin position="544"/>
        <end position="615"/>
    </location>
</feature>
<sequence length="626" mass="69892">MYKEQDFDVIVIGAGHAGCEAALASARLGLETCIFTINIDTIAQLSCNPAIGGLAKGHLVREIDALGGEMAKVTDRSGIQFRMLNLSKGPAVWSLRAQADRVLYRNNMRQSLERQKNLSIKQAMVENIVVSDNSVKGVITSLGVFYGARAVIVTTGTFLKGLMHIGLDSFQAGRAGEFPSIGLSDSLKSLGLKMGRLKTGTPPRLDAKSIDFSKTTVQYGDDPPLPFSYSTQKITNPQLPCYITYTNKKTHEIILKSLHRSPLYSGKIKGIGPRYCPSIEDKVIRFAEKERHQVFLEPEGIETTEYYANGISTSLPYDVQIEIVRSIEGLENAEIMRPAYAIEYDFVYPIQLRHTLEVKNIDGLYLAGQINGTSGYEEAAAQGLVAGINASLKLKGKEPLILGRDEAYIGVLIDDLVTKGTTEPYRMFTSRAEYRLLLRHDNADFRLMDKGYGIGLVSEAVYERFREKKRLMDREIERLKKVRVKPSHEINNALLSLGTSAISEDTSLDKILKRPEIRYDFIKKFSSPPEPLTSEIEGIVEINVKYEGYIQKQMEMAEKLKKLEYKKIPADFNYKGIAGLSHEIIEKLSEVRPETIGQASRIPGITPTAISIILISVERYWKEKGF</sequence>
<dbReference type="InterPro" id="IPR002218">
    <property type="entry name" value="MnmG-rel"/>
</dbReference>
<name>A0A5J4L711_9ZZZZ</name>
<dbReference type="InterPro" id="IPR049312">
    <property type="entry name" value="GIDA_C_N"/>
</dbReference>
<dbReference type="PRINTS" id="PR00368">
    <property type="entry name" value="FADPNR"/>
</dbReference>
<dbReference type="InterPro" id="IPR026904">
    <property type="entry name" value="MnmG_C"/>
</dbReference>
<dbReference type="AlphaFoldDB" id="A0A5J4L711"/>
<evidence type="ECO:0000256" key="2">
    <source>
        <dbReference type="ARBA" id="ARBA00007653"/>
    </source>
</evidence>
<gene>
    <name evidence="8" type="ORF">A45J_1085</name>
</gene>
<keyword evidence="3" id="KW-0963">Cytoplasm</keyword>
<comment type="similarity">
    <text evidence="2">Belongs to the MnmG family.</text>
</comment>
<evidence type="ECO:0000259" key="7">
    <source>
        <dbReference type="SMART" id="SM01228"/>
    </source>
</evidence>
<keyword evidence="5" id="KW-0274">FAD</keyword>
<keyword evidence="4" id="KW-0285">Flavoprotein</keyword>